<evidence type="ECO:0000313" key="2">
    <source>
        <dbReference type="EMBL" id="MPC40587.1"/>
    </source>
</evidence>
<dbReference type="Proteomes" id="UP000324222">
    <property type="component" value="Unassembled WGS sequence"/>
</dbReference>
<keyword evidence="3" id="KW-1185">Reference proteome</keyword>
<organism evidence="2 3">
    <name type="scientific">Portunus trituberculatus</name>
    <name type="common">Swimming crab</name>
    <name type="synonym">Neptunus trituberculatus</name>
    <dbReference type="NCBI Taxonomy" id="210409"/>
    <lineage>
        <taxon>Eukaryota</taxon>
        <taxon>Metazoa</taxon>
        <taxon>Ecdysozoa</taxon>
        <taxon>Arthropoda</taxon>
        <taxon>Crustacea</taxon>
        <taxon>Multicrustacea</taxon>
        <taxon>Malacostraca</taxon>
        <taxon>Eumalacostraca</taxon>
        <taxon>Eucarida</taxon>
        <taxon>Decapoda</taxon>
        <taxon>Pleocyemata</taxon>
        <taxon>Brachyura</taxon>
        <taxon>Eubrachyura</taxon>
        <taxon>Portunoidea</taxon>
        <taxon>Portunidae</taxon>
        <taxon>Portuninae</taxon>
        <taxon>Portunus</taxon>
    </lineage>
</organism>
<sequence length="91" mass="10147">MEGDRQWEQTDKQINNQKPLLQTDSNFGIWPSSVTHAFSPNIVSDSYTYPDMHVSLVKSAHHNKETRRRGNDSLSPPRGEAKGVIAGALSL</sequence>
<gene>
    <name evidence="2" type="ORF">E2C01_034149</name>
</gene>
<protein>
    <submittedName>
        <fullName evidence="2">Uncharacterized protein</fullName>
    </submittedName>
</protein>
<feature type="region of interest" description="Disordered" evidence="1">
    <location>
        <begin position="58"/>
        <end position="91"/>
    </location>
</feature>
<proteinExistence type="predicted"/>
<dbReference type="EMBL" id="VSRR010004743">
    <property type="protein sequence ID" value="MPC40587.1"/>
    <property type="molecule type" value="Genomic_DNA"/>
</dbReference>
<evidence type="ECO:0000313" key="3">
    <source>
        <dbReference type="Proteomes" id="UP000324222"/>
    </source>
</evidence>
<comment type="caution">
    <text evidence="2">The sequence shown here is derived from an EMBL/GenBank/DDBJ whole genome shotgun (WGS) entry which is preliminary data.</text>
</comment>
<accession>A0A5B7F4Z4</accession>
<dbReference type="AlphaFoldDB" id="A0A5B7F4Z4"/>
<name>A0A5B7F4Z4_PORTR</name>
<reference evidence="2 3" key="1">
    <citation type="submission" date="2019-05" db="EMBL/GenBank/DDBJ databases">
        <title>Another draft genome of Portunus trituberculatus and its Hox gene families provides insights of decapod evolution.</title>
        <authorList>
            <person name="Jeong J.-H."/>
            <person name="Song I."/>
            <person name="Kim S."/>
            <person name="Choi T."/>
            <person name="Kim D."/>
            <person name="Ryu S."/>
            <person name="Kim W."/>
        </authorList>
    </citation>
    <scope>NUCLEOTIDE SEQUENCE [LARGE SCALE GENOMIC DNA]</scope>
    <source>
        <tissue evidence="2">Muscle</tissue>
    </source>
</reference>
<evidence type="ECO:0000256" key="1">
    <source>
        <dbReference type="SAM" id="MobiDB-lite"/>
    </source>
</evidence>